<comment type="caution">
    <text evidence="1">The sequence shown here is derived from an EMBL/GenBank/DDBJ whole genome shotgun (WGS) entry which is preliminary data.</text>
</comment>
<keyword evidence="2" id="KW-1185">Reference proteome</keyword>
<proteinExistence type="predicted"/>
<organism evidence="1 2">
    <name type="scientific">Petrolisthes cinctipes</name>
    <name type="common">Flat porcelain crab</name>
    <dbReference type="NCBI Taxonomy" id="88211"/>
    <lineage>
        <taxon>Eukaryota</taxon>
        <taxon>Metazoa</taxon>
        <taxon>Ecdysozoa</taxon>
        <taxon>Arthropoda</taxon>
        <taxon>Crustacea</taxon>
        <taxon>Multicrustacea</taxon>
        <taxon>Malacostraca</taxon>
        <taxon>Eumalacostraca</taxon>
        <taxon>Eucarida</taxon>
        <taxon>Decapoda</taxon>
        <taxon>Pleocyemata</taxon>
        <taxon>Anomura</taxon>
        <taxon>Galatheoidea</taxon>
        <taxon>Porcellanidae</taxon>
        <taxon>Petrolisthes</taxon>
    </lineage>
</organism>
<name>A0AAE1FBR0_PETCI</name>
<dbReference type="Proteomes" id="UP001286313">
    <property type="component" value="Unassembled WGS sequence"/>
</dbReference>
<reference evidence="1" key="1">
    <citation type="submission" date="2023-10" db="EMBL/GenBank/DDBJ databases">
        <title>Genome assemblies of two species of porcelain crab, Petrolisthes cinctipes and Petrolisthes manimaculis (Anomura: Porcellanidae).</title>
        <authorList>
            <person name="Angst P."/>
        </authorList>
    </citation>
    <scope>NUCLEOTIDE SEQUENCE</scope>
    <source>
        <strain evidence="1">PB745_01</strain>
        <tissue evidence="1">Gill</tissue>
    </source>
</reference>
<dbReference type="EMBL" id="JAWQEG010002546">
    <property type="protein sequence ID" value="KAK3871230.1"/>
    <property type="molecule type" value="Genomic_DNA"/>
</dbReference>
<accession>A0AAE1FBR0</accession>
<evidence type="ECO:0000313" key="2">
    <source>
        <dbReference type="Proteomes" id="UP001286313"/>
    </source>
</evidence>
<sequence>MVSTVWLKEASLLRDQAASALTAARLGYRKHLQESVETICVTKYVGFAAIEDEDSEECGSLPPPTCRPSSTRVILPSLTTCPRDPTLLPVPAVEPSRRVEYLPCDLSSWA</sequence>
<dbReference type="AlphaFoldDB" id="A0AAE1FBR0"/>
<protein>
    <submittedName>
        <fullName evidence="1">Uncharacterized protein</fullName>
    </submittedName>
</protein>
<gene>
    <name evidence="1" type="ORF">Pcinc_023616</name>
</gene>
<evidence type="ECO:0000313" key="1">
    <source>
        <dbReference type="EMBL" id="KAK3871230.1"/>
    </source>
</evidence>